<dbReference type="InterPro" id="IPR036249">
    <property type="entry name" value="Thioredoxin-like_sf"/>
</dbReference>
<dbReference type="InterPro" id="IPR036282">
    <property type="entry name" value="Glutathione-S-Trfase_C_sf"/>
</dbReference>
<evidence type="ECO:0000313" key="4">
    <source>
        <dbReference type="Proteomes" id="UP001652700"/>
    </source>
</evidence>
<protein>
    <recommendedName>
        <fullName evidence="5">Glutathione S-transferase 1-like</fullName>
    </recommendedName>
</protein>
<dbReference type="PANTHER" id="PTHR43969:SF3">
    <property type="entry name" value="GLUTATHIONE S TRANSFERASE E11, ISOFORM A-RELATED"/>
    <property type="match status" value="1"/>
</dbReference>
<dbReference type="InterPro" id="IPR004045">
    <property type="entry name" value="Glutathione_S-Trfase_N"/>
</dbReference>
<evidence type="ECO:0000259" key="1">
    <source>
        <dbReference type="PROSITE" id="PS50404"/>
    </source>
</evidence>
<dbReference type="SFLD" id="SFLDG01153">
    <property type="entry name" value="Main.4:_Theta-like"/>
    <property type="match status" value="1"/>
</dbReference>
<proteinExistence type="predicted"/>
<dbReference type="Pfam" id="PF13417">
    <property type="entry name" value="GST_N_3"/>
    <property type="match status" value="1"/>
</dbReference>
<dbReference type="SUPFAM" id="SSF47616">
    <property type="entry name" value="GST C-terminal domain-like"/>
    <property type="match status" value="1"/>
</dbReference>
<dbReference type="InterPro" id="IPR040079">
    <property type="entry name" value="Glutathione_S-Trfase"/>
</dbReference>
<dbReference type="EnsemblMetazoa" id="XM_050659960.1">
    <property type="protein sequence ID" value="XP_050515917.1"/>
    <property type="gene ID" value="LOC126890772"/>
</dbReference>
<organism evidence="3 4">
    <name type="scientific">Diabrotica virgifera virgifera</name>
    <name type="common">western corn rootworm</name>
    <dbReference type="NCBI Taxonomy" id="50390"/>
    <lineage>
        <taxon>Eukaryota</taxon>
        <taxon>Metazoa</taxon>
        <taxon>Ecdysozoa</taxon>
        <taxon>Arthropoda</taxon>
        <taxon>Hexapoda</taxon>
        <taxon>Insecta</taxon>
        <taxon>Pterygota</taxon>
        <taxon>Neoptera</taxon>
        <taxon>Endopterygota</taxon>
        <taxon>Coleoptera</taxon>
        <taxon>Polyphaga</taxon>
        <taxon>Cucujiformia</taxon>
        <taxon>Chrysomeloidea</taxon>
        <taxon>Chrysomelidae</taxon>
        <taxon>Galerucinae</taxon>
        <taxon>Diabroticina</taxon>
        <taxon>Diabroticites</taxon>
        <taxon>Diabrotica</taxon>
    </lineage>
</organism>
<dbReference type="RefSeq" id="XP_050515917.1">
    <property type="nucleotide sequence ID" value="XM_050659960.1"/>
</dbReference>
<dbReference type="PANTHER" id="PTHR43969">
    <property type="entry name" value="GLUTATHIONE S TRANSFERASE D10, ISOFORM A-RELATED"/>
    <property type="match status" value="1"/>
</dbReference>
<evidence type="ECO:0000259" key="2">
    <source>
        <dbReference type="PROSITE" id="PS50405"/>
    </source>
</evidence>
<keyword evidence="4" id="KW-1185">Reference proteome</keyword>
<dbReference type="GeneID" id="126890772"/>
<feature type="domain" description="GST C-terminal" evidence="2">
    <location>
        <begin position="88"/>
        <end position="214"/>
    </location>
</feature>
<dbReference type="PROSITE" id="PS50405">
    <property type="entry name" value="GST_CTER"/>
    <property type="match status" value="1"/>
</dbReference>
<name>A0ABM5L0E9_DIAVI</name>
<dbReference type="PROSITE" id="PS50404">
    <property type="entry name" value="GST_NTER"/>
    <property type="match status" value="1"/>
</dbReference>
<evidence type="ECO:0008006" key="5">
    <source>
        <dbReference type="Google" id="ProtNLM"/>
    </source>
</evidence>
<reference evidence="3" key="1">
    <citation type="submission" date="2025-05" db="UniProtKB">
        <authorList>
            <consortium name="EnsemblMetazoa"/>
        </authorList>
    </citation>
    <scope>IDENTIFICATION</scope>
</reference>
<dbReference type="Gene3D" id="3.40.30.10">
    <property type="entry name" value="Glutaredoxin"/>
    <property type="match status" value="1"/>
</dbReference>
<dbReference type="SFLD" id="SFLDS00019">
    <property type="entry name" value="Glutathione_Transferase_(cytos"/>
    <property type="match status" value="1"/>
</dbReference>
<dbReference type="InterPro" id="IPR004046">
    <property type="entry name" value="GST_C"/>
</dbReference>
<accession>A0ABM5L0E9</accession>
<evidence type="ECO:0000313" key="3">
    <source>
        <dbReference type="EnsemblMetazoa" id="XP_050515917.1"/>
    </source>
</evidence>
<dbReference type="Proteomes" id="UP001652700">
    <property type="component" value="Unplaced"/>
</dbReference>
<sequence length="214" mass="24257">MAPKLYGDVLSPCVRAVLLTAKALNINLEFNPINLVGGEHLSAEYLKINPQHTVPTLDDDGVVIWDSHAIMIYLAEKYGKDTPFYPTDVAKRARVNRLLFFECGELFSMHRYLCAELFGKKIFSEDIASEEIKALQFLEVFLKSSKYVAGDEMTIADFSIWATLTNSSNLVPIEETNFPRITEWMELMNQNPYKEINEPGAATFKKLINAVLKK</sequence>
<feature type="domain" description="GST N-terminal" evidence="1">
    <location>
        <begin position="1"/>
        <end position="82"/>
    </location>
</feature>
<dbReference type="CDD" id="cd03045">
    <property type="entry name" value="GST_N_Delta_Epsilon"/>
    <property type="match status" value="1"/>
</dbReference>
<dbReference type="CDD" id="cd03177">
    <property type="entry name" value="GST_C_Delta_Epsilon"/>
    <property type="match status" value="1"/>
</dbReference>
<dbReference type="SUPFAM" id="SSF52833">
    <property type="entry name" value="Thioredoxin-like"/>
    <property type="match status" value="1"/>
</dbReference>
<dbReference type="Gene3D" id="1.20.1050.10">
    <property type="match status" value="1"/>
</dbReference>
<dbReference type="SFLD" id="SFLDG00358">
    <property type="entry name" value="Main_(cytGST)"/>
    <property type="match status" value="1"/>
</dbReference>
<dbReference type="InterPro" id="IPR010987">
    <property type="entry name" value="Glutathione-S-Trfase_C-like"/>
</dbReference>
<dbReference type="Pfam" id="PF00043">
    <property type="entry name" value="GST_C"/>
    <property type="match status" value="1"/>
</dbReference>